<sequence>MRITRRRALLGAAMSITLLAAGCGSSGDSTGNAPASTTVTDADIEAALQAGGNLTVWAWEPTLKKVVADFQVKYPKVKVNLVNAGSGNDQYTALQNAVKAGTGVPDVAQIEYYALPQFSLSKAVTDLNTFGAKSLDGTFTPGPWSSVHAGDKIFGLPMDSGPMALFYNKEVFDKYGIAVPATWEQYAAAAEKLHKANPKAWITSDSGDAGFTTSMIWQAGGRPYQVDGTNVTINFDDAGTKKWTGLWQGLIDKKLLAPIPGWSDAWYKGLGDGTIASLVIGAWMPPNLESGVKAAAGKWRVAPMPQWTAGEKVTAENGGSSLAVTEASQSKNLAYGFMKYATVGDGAQSRTDEGAFPATTAQLTADAFKNKQFPYLGGQKANEVLSAAATEVASGWSYLPFQVYANSVYNDSVGKAYTGGSTLQDGLKAWQDSSTKYGQEQGFTIK</sequence>
<feature type="chain" id="PRO_5045631656" evidence="4">
    <location>
        <begin position="21"/>
        <end position="446"/>
    </location>
</feature>
<dbReference type="EMBL" id="AP023356">
    <property type="protein sequence ID" value="BCJ40832.1"/>
    <property type="molecule type" value="Genomic_DNA"/>
</dbReference>
<evidence type="ECO:0000313" key="5">
    <source>
        <dbReference type="EMBL" id="BCJ40832.1"/>
    </source>
</evidence>
<dbReference type="InterPro" id="IPR050490">
    <property type="entry name" value="Bact_solute-bd_prot1"/>
</dbReference>
<evidence type="ECO:0000256" key="1">
    <source>
        <dbReference type="ARBA" id="ARBA00008520"/>
    </source>
</evidence>
<dbReference type="SUPFAM" id="SSF53850">
    <property type="entry name" value="Periplasmic binding protein-like II"/>
    <property type="match status" value="1"/>
</dbReference>
<dbReference type="RefSeq" id="WP_189332763.1">
    <property type="nucleotide sequence ID" value="NZ_AP023356.1"/>
</dbReference>
<evidence type="ECO:0000256" key="4">
    <source>
        <dbReference type="SAM" id="SignalP"/>
    </source>
</evidence>
<dbReference type="InterPro" id="IPR006061">
    <property type="entry name" value="SBP_1_CS"/>
</dbReference>
<keyword evidence="2" id="KW-0813">Transport</keyword>
<feature type="signal peptide" evidence="4">
    <location>
        <begin position="1"/>
        <end position="20"/>
    </location>
</feature>
<proteinExistence type="inferred from homology"/>
<evidence type="ECO:0000313" key="6">
    <source>
        <dbReference type="Proteomes" id="UP000676967"/>
    </source>
</evidence>
<evidence type="ECO:0000256" key="3">
    <source>
        <dbReference type="ARBA" id="ARBA00022729"/>
    </source>
</evidence>
<reference evidence="5 6" key="1">
    <citation type="submission" date="2020-08" db="EMBL/GenBank/DDBJ databases">
        <title>Whole genome shotgun sequence of Actinoplanes ianthinogenes NBRC 13996.</title>
        <authorList>
            <person name="Komaki H."/>
            <person name="Tamura T."/>
        </authorList>
    </citation>
    <scope>NUCLEOTIDE SEQUENCE [LARGE SCALE GENOMIC DNA]</scope>
    <source>
        <strain evidence="5 6">NBRC 13996</strain>
    </source>
</reference>
<evidence type="ECO:0000256" key="2">
    <source>
        <dbReference type="ARBA" id="ARBA00022448"/>
    </source>
</evidence>
<dbReference type="Gene3D" id="3.40.190.10">
    <property type="entry name" value="Periplasmic binding protein-like II"/>
    <property type="match status" value="1"/>
</dbReference>
<dbReference type="Proteomes" id="UP000676967">
    <property type="component" value="Chromosome"/>
</dbReference>
<dbReference type="PROSITE" id="PS51257">
    <property type="entry name" value="PROKAR_LIPOPROTEIN"/>
    <property type="match status" value="1"/>
</dbReference>
<dbReference type="InterPro" id="IPR006311">
    <property type="entry name" value="TAT_signal"/>
</dbReference>
<dbReference type="PROSITE" id="PS51318">
    <property type="entry name" value="TAT"/>
    <property type="match status" value="1"/>
</dbReference>
<keyword evidence="6" id="KW-1185">Reference proteome</keyword>
<dbReference type="CDD" id="cd13585">
    <property type="entry name" value="PBP2_TMBP_like"/>
    <property type="match status" value="1"/>
</dbReference>
<comment type="similarity">
    <text evidence="1">Belongs to the bacterial solute-binding protein 1 family.</text>
</comment>
<gene>
    <name evidence="5" type="ORF">Aiant_14890</name>
</gene>
<accession>A0ABM7LNN0</accession>
<dbReference type="InterPro" id="IPR006059">
    <property type="entry name" value="SBP"/>
</dbReference>
<keyword evidence="3 4" id="KW-0732">Signal</keyword>
<name>A0ABM7LNN0_9ACTN</name>
<dbReference type="PROSITE" id="PS01037">
    <property type="entry name" value="SBP_BACTERIAL_1"/>
    <property type="match status" value="1"/>
</dbReference>
<organism evidence="5 6">
    <name type="scientific">Actinoplanes ianthinogenes</name>
    <dbReference type="NCBI Taxonomy" id="122358"/>
    <lineage>
        <taxon>Bacteria</taxon>
        <taxon>Bacillati</taxon>
        <taxon>Actinomycetota</taxon>
        <taxon>Actinomycetes</taxon>
        <taxon>Micromonosporales</taxon>
        <taxon>Micromonosporaceae</taxon>
        <taxon>Actinoplanes</taxon>
    </lineage>
</organism>
<dbReference type="Pfam" id="PF01547">
    <property type="entry name" value="SBP_bac_1"/>
    <property type="match status" value="1"/>
</dbReference>
<dbReference type="PANTHER" id="PTHR43649:SF14">
    <property type="entry name" value="BLR3389 PROTEIN"/>
    <property type="match status" value="1"/>
</dbReference>
<dbReference type="PANTHER" id="PTHR43649">
    <property type="entry name" value="ARABINOSE-BINDING PROTEIN-RELATED"/>
    <property type="match status" value="1"/>
</dbReference>
<protein>
    <submittedName>
        <fullName evidence="5">Sugar ABC transporter substrate-binding protein</fullName>
    </submittedName>
</protein>